<organism evidence="2 3">
    <name type="scientific">Actinomadura parmotrematis</name>
    <dbReference type="NCBI Taxonomy" id="2864039"/>
    <lineage>
        <taxon>Bacteria</taxon>
        <taxon>Bacillati</taxon>
        <taxon>Actinomycetota</taxon>
        <taxon>Actinomycetes</taxon>
        <taxon>Streptosporangiales</taxon>
        <taxon>Thermomonosporaceae</taxon>
        <taxon>Actinomadura</taxon>
    </lineage>
</organism>
<feature type="domain" description="HTH cro/C1-type" evidence="1">
    <location>
        <begin position="18"/>
        <end position="72"/>
    </location>
</feature>
<dbReference type="Pfam" id="PF19054">
    <property type="entry name" value="DUF5753"/>
    <property type="match status" value="1"/>
</dbReference>
<dbReference type="SUPFAM" id="SSF47413">
    <property type="entry name" value="lambda repressor-like DNA-binding domains"/>
    <property type="match status" value="1"/>
</dbReference>
<evidence type="ECO:0000313" key="2">
    <source>
        <dbReference type="EMBL" id="MBW8485892.1"/>
    </source>
</evidence>
<reference evidence="2 3" key="1">
    <citation type="submission" date="2021-07" db="EMBL/GenBank/DDBJ databases">
        <title>Actinomadura sp. PM05-2 isolated from lichen.</title>
        <authorList>
            <person name="Somphong A."/>
            <person name="Phongsopitanun W."/>
            <person name="Tanasupawat S."/>
            <person name="Peongsungnone V."/>
        </authorList>
    </citation>
    <scope>NUCLEOTIDE SEQUENCE [LARGE SCALE GENOMIC DNA]</scope>
    <source>
        <strain evidence="2 3">PM05-2</strain>
    </source>
</reference>
<comment type="caution">
    <text evidence="2">The sequence shown here is derived from an EMBL/GenBank/DDBJ whole genome shotgun (WGS) entry which is preliminary data.</text>
</comment>
<protein>
    <submittedName>
        <fullName evidence="2">Helix-turn-helix transcriptional regulator</fullName>
    </submittedName>
</protein>
<name>A0ABS7G231_9ACTN</name>
<dbReference type="RefSeq" id="WP_220169132.1">
    <property type="nucleotide sequence ID" value="NZ_JAIBOA010000019.1"/>
</dbReference>
<dbReference type="Proteomes" id="UP000774570">
    <property type="component" value="Unassembled WGS sequence"/>
</dbReference>
<dbReference type="CDD" id="cd00093">
    <property type="entry name" value="HTH_XRE"/>
    <property type="match status" value="1"/>
</dbReference>
<dbReference type="InterPro" id="IPR001387">
    <property type="entry name" value="Cro/C1-type_HTH"/>
</dbReference>
<keyword evidence="3" id="KW-1185">Reference proteome</keyword>
<proteinExistence type="predicted"/>
<evidence type="ECO:0000259" key="1">
    <source>
        <dbReference type="PROSITE" id="PS50943"/>
    </source>
</evidence>
<sequence length="290" mass="32050">MADDQGPVVQSALLRTELVKLRKEKGLTQEQVARTLEWSPSKLIRIEGGKNAISRTDLQALLFTYDVASESRQERLQGLARGARGPAWWSTYRGDVNDVYLNYVGYEAGAATIRHTQTTVIPGLLQTERYAEVLAAGQIGPVKVGPVVKLRLERQRRLAERESPSRQFHLIDEAVIRRHVGVRVDPDIMPAQLRSIADRVETEDISVRIIPFGAGAHSALTTGPYIILEFEGGLSDVLFLEGQRSSSALITGDESQIADYRDAFETLAEEALGVEDSVALLRQAAEELMD</sequence>
<accession>A0ABS7G231</accession>
<dbReference type="SMART" id="SM00530">
    <property type="entry name" value="HTH_XRE"/>
    <property type="match status" value="1"/>
</dbReference>
<dbReference type="InterPro" id="IPR010982">
    <property type="entry name" value="Lambda_DNA-bd_dom_sf"/>
</dbReference>
<dbReference type="Pfam" id="PF13560">
    <property type="entry name" value="HTH_31"/>
    <property type="match status" value="1"/>
</dbReference>
<dbReference type="Gene3D" id="1.10.260.40">
    <property type="entry name" value="lambda repressor-like DNA-binding domains"/>
    <property type="match status" value="1"/>
</dbReference>
<evidence type="ECO:0000313" key="3">
    <source>
        <dbReference type="Proteomes" id="UP000774570"/>
    </source>
</evidence>
<dbReference type="InterPro" id="IPR043917">
    <property type="entry name" value="DUF5753"/>
</dbReference>
<gene>
    <name evidence="2" type="ORF">K1Y72_26180</name>
</gene>
<dbReference type="EMBL" id="JAIBOA010000019">
    <property type="protein sequence ID" value="MBW8485892.1"/>
    <property type="molecule type" value="Genomic_DNA"/>
</dbReference>
<dbReference type="PROSITE" id="PS50943">
    <property type="entry name" value="HTH_CROC1"/>
    <property type="match status" value="1"/>
</dbReference>